<sequence>MNDIKIVPQTFFSGTSEELKRKFDDMIYCNYDETTFANTEAAVTWIIRGCIDYFFTLDEDFLGSGNESGIPDPKADHFANNIYRLTNAISYLAGLWKIKINKPEGIKLLLDIRTLIVHSGGPVNDIASLKLKEYKDNQLGRIFSRYKRSEFYFHNEFSEMDYCIQIWNDKHDKKKQYHQSEVDYHVRNESYLDVSIYLEHNDIRHIVLSYINEFLNRKSESQKTKNPKKLPPKIKNKIINKETHEIDFNKIADLIGYGTRGGYLIENKIEHWNGFGLERLYIYAKSKIDIPSKARESIIDTIENAMVSFWDDYQNKEILNEEIIDLDIRKVFGEYTPSFELKGYLEGQKLFINIAPFFNTRNRHDQTDIDYLVKFINEVNNVLEKTINLEQSVDGLICDYFVQSILKKNR</sequence>
<keyword evidence="2" id="KW-1185">Reference proteome</keyword>
<evidence type="ECO:0000313" key="1">
    <source>
        <dbReference type="EMBL" id="SDQ07913.1"/>
    </source>
</evidence>
<accession>A0A1H0XYE7</accession>
<dbReference type="EMBL" id="FNJW01000008">
    <property type="protein sequence ID" value="SDQ07913.1"/>
    <property type="molecule type" value="Genomic_DNA"/>
</dbReference>
<reference evidence="2" key="1">
    <citation type="submission" date="2016-10" db="EMBL/GenBank/DDBJ databases">
        <authorList>
            <person name="Varghese N."/>
            <person name="Submissions S."/>
        </authorList>
    </citation>
    <scope>NUCLEOTIDE SEQUENCE [LARGE SCALE GENOMIC DNA]</scope>
    <source>
        <strain evidence="2">MPL-11</strain>
    </source>
</reference>
<dbReference type="RefSeq" id="WP_089975033.1">
    <property type="nucleotide sequence ID" value="NZ_CP084916.1"/>
</dbReference>
<proteinExistence type="predicted"/>
<gene>
    <name evidence="1" type="ORF">SAMN04487752_0575</name>
</gene>
<organism evidence="1 2">
    <name type="scientific">Carnobacterium viridans</name>
    <dbReference type="NCBI Taxonomy" id="174587"/>
    <lineage>
        <taxon>Bacteria</taxon>
        <taxon>Bacillati</taxon>
        <taxon>Bacillota</taxon>
        <taxon>Bacilli</taxon>
        <taxon>Lactobacillales</taxon>
        <taxon>Carnobacteriaceae</taxon>
        <taxon>Carnobacterium</taxon>
    </lineage>
</organism>
<protein>
    <submittedName>
        <fullName evidence="1">Uncharacterized protein</fullName>
    </submittedName>
</protein>
<dbReference type="AlphaFoldDB" id="A0A1H0XYE7"/>
<dbReference type="Proteomes" id="UP000199481">
    <property type="component" value="Unassembled WGS sequence"/>
</dbReference>
<evidence type="ECO:0000313" key="2">
    <source>
        <dbReference type="Proteomes" id="UP000199481"/>
    </source>
</evidence>
<dbReference type="OrthoDB" id="2339322at2"/>
<name>A0A1H0XYE7_9LACT</name>